<proteinExistence type="predicted"/>
<dbReference type="PANTHER" id="PTHR43798">
    <property type="entry name" value="MONOACYLGLYCEROL LIPASE"/>
    <property type="match status" value="1"/>
</dbReference>
<sequence>MTDFAARTFTAPDGIKTWYRFYDAGTDRLPVLCMHGLTRNSRDFADMIPSLTQAGRSVIAVDVRGRGHSDYDPRPENYNPGVYAQDMFGILAQEGWDRVITLGTSMGGLMSMVMAASRPGLIEAAIINDIGPELDPAGLTRIQGYVGGAGGPFEDWNAAAEAVRAINGTAFPRETGPDFWLAFARRTCRELETGGVVFDYDKAISELARTGNVAPPDLWPFFDALTASPILLIRGAITDLLAMSCVDEMRRRAPRMAYCEVPDVGHAPLLTEPEAASAIDAFLAGLD</sequence>
<dbReference type="InterPro" id="IPR029058">
    <property type="entry name" value="AB_hydrolase_fold"/>
</dbReference>
<dbReference type="Proteomes" id="UP000325122">
    <property type="component" value="Unassembled WGS sequence"/>
</dbReference>
<dbReference type="InterPro" id="IPR000073">
    <property type="entry name" value="AB_hydrolase_1"/>
</dbReference>
<keyword evidence="2" id="KW-0378">Hydrolase</keyword>
<keyword evidence="3" id="KW-1185">Reference proteome</keyword>
<dbReference type="EMBL" id="VWOJ01000001">
    <property type="protein sequence ID" value="KAA5804752.1"/>
    <property type="molecule type" value="Genomic_DNA"/>
</dbReference>
<dbReference type="PANTHER" id="PTHR43798:SF33">
    <property type="entry name" value="HYDROLASE, PUTATIVE (AFU_ORTHOLOGUE AFUA_2G14860)-RELATED"/>
    <property type="match status" value="1"/>
</dbReference>
<evidence type="ECO:0000313" key="2">
    <source>
        <dbReference type="EMBL" id="KAA5804752.1"/>
    </source>
</evidence>
<evidence type="ECO:0000259" key="1">
    <source>
        <dbReference type="Pfam" id="PF00561"/>
    </source>
</evidence>
<feature type="domain" description="AB hydrolase-1" evidence="1">
    <location>
        <begin position="30"/>
        <end position="273"/>
    </location>
</feature>
<dbReference type="GO" id="GO:0016787">
    <property type="term" value="F:hydrolase activity"/>
    <property type="evidence" value="ECO:0007669"/>
    <property type="project" value="UniProtKB-KW"/>
</dbReference>
<evidence type="ECO:0000313" key="3">
    <source>
        <dbReference type="Proteomes" id="UP000325122"/>
    </source>
</evidence>
<reference evidence="2 3" key="1">
    <citation type="submission" date="2019-09" db="EMBL/GenBank/DDBJ databases">
        <authorList>
            <person name="Kevbrin V."/>
            <person name="Grouzdev D.S."/>
        </authorList>
    </citation>
    <scope>NUCLEOTIDE SEQUENCE [LARGE SCALE GENOMIC DNA]</scope>
    <source>
        <strain evidence="2 3">G-192</strain>
    </source>
</reference>
<dbReference type="Gene3D" id="3.40.50.1820">
    <property type="entry name" value="alpha/beta hydrolase"/>
    <property type="match status" value="1"/>
</dbReference>
<dbReference type="RefSeq" id="WP_150021783.1">
    <property type="nucleotide sequence ID" value="NZ_VWOJ01000001.1"/>
</dbReference>
<name>A0A5M6ZIW5_9PROT</name>
<dbReference type="AlphaFoldDB" id="A0A5M6ZIW5"/>
<protein>
    <submittedName>
        <fullName evidence="2">Alpha/beta hydrolase</fullName>
    </submittedName>
</protein>
<accession>A0A5M6ZIW5</accession>
<dbReference type="InterPro" id="IPR050266">
    <property type="entry name" value="AB_hydrolase_sf"/>
</dbReference>
<dbReference type="SUPFAM" id="SSF53474">
    <property type="entry name" value="alpha/beta-Hydrolases"/>
    <property type="match status" value="1"/>
</dbReference>
<gene>
    <name evidence="2" type="ORF">F1654_01745</name>
</gene>
<comment type="caution">
    <text evidence="2">The sequence shown here is derived from an EMBL/GenBank/DDBJ whole genome shotgun (WGS) entry which is preliminary data.</text>
</comment>
<dbReference type="GO" id="GO:0016020">
    <property type="term" value="C:membrane"/>
    <property type="evidence" value="ECO:0007669"/>
    <property type="project" value="TreeGrafter"/>
</dbReference>
<organism evidence="2 3">
    <name type="scientific">Alkalicaulis satelles</name>
    <dbReference type="NCBI Taxonomy" id="2609175"/>
    <lineage>
        <taxon>Bacteria</taxon>
        <taxon>Pseudomonadati</taxon>
        <taxon>Pseudomonadota</taxon>
        <taxon>Alphaproteobacteria</taxon>
        <taxon>Maricaulales</taxon>
        <taxon>Maricaulaceae</taxon>
        <taxon>Alkalicaulis</taxon>
    </lineage>
</organism>
<dbReference type="Pfam" id="PF00561">
    <property type="entry name" value="Abhydrolase_1"/>
    <property type="match status" value="1"/>
</dbReference>